<gene>
    <name evidence="3" type="ORF">E4031_02480</name>
    <name evidence="2" type="ORF">E4Z98_03260</name>
</gene>
<evidence type="ECO:0000313" key="2">
    <source>
        <dbReference type="EMBL" id="QCA28376.1"/>
    </source>
</evidence>
<protein>
    <submittedName>
        <fullName evidence="3">DUF2129 domain-containing protein</fullName>
    </submittedName>
</protein>
<reference evidence="3 5" key="1">
    <citation type="submission" date="2019-03" db="EMBL/GenBank/DDBJ databases">
        <title>Vagococcus sp. was isolated fron gut of Carduelis flavirostris.</title>
        <authorList>
            <person name="Ge Y."/>
        </authorList>
    </citation>
    <scope>NUCLEOTIDE SEQUENCE [LARGE SCALE GENOMIC DNA]</scope>
    <source>
        <strain evidence="3 5">CF-210</strain>
    </source>
</reference>
<dbReference type="Proteomes" id="UP000297725">
    <property type="component" value="Unassembled WGS sequence"/>
</dbReference>
<keyword evidence="1" id="KW-0963">Cytoplasm</keyword>
<dbReference type="Pfam" id="PF09902">
    <property type="entry name" value="DUF2129"/>
    <property type="match status" value="1"/>
</dbReference>
<accession>A0AAJ5JQW6</accession>
<name>A0AAJ5JQW6_9ENTE</name>
<reference evidence="2 4" key="2">
    <citation type="journal article" date="2020" name="Int. J. Syst. Evol. Microbiol.">
        <title>Vagococcus xieshaowenii sp. nov., isolated from snow finch (Montifringilla taczanowskii) cloacal content.</title>
        <authorList>
            <person name="Ge Y."/>
            <person name="Yang J."/>
            <person name="Lai X.H."/>
            <person name="Zhang G."/>
            <person name="Jin D."/>
            <person name="Lu S."/>
            <person name="Wang B."/>
            <person name="Huang Y."/>
            <person name="Huang Y."/>
            <person name="Ren Z."/>
            <person name="Zhang X."/>
            <person name="Xu J."/>
        </authorList>
    </citation>
    <scope>NUCLEOTIDE SEQUENCE [LARGE SCALE GENOMIC DNA]</scope>
    <source>
        <strain evidence="4">personal::cf-49</strain>
        <strain evidence="2">Personal::cf-49</strain>
    </source>
</reference>
<proteinExistence type="predicted"/>
<dbReference type="RefSeq" id="WP_135253749.1">
    <property type="nucleotide sequence ID" value="NZ_CP038865.1"/>
</dbReference>
<dbReference type="Proteomes" id="UP000296883">
    <property type="component" value="Chromosome"/>
</dbReference>
<dbReference type="EMBL" id="SRHU01000008">
    <property type="protein sequence ID" value="TFZ42867.1"/>
    <property type="molecule type" value="Genomic_DNA"/>
</dbReference>
<dbReference type="InterPro" id="IPR016979">
    <property type="entry name" value="DUF2129"/>
</dbReference>
<organism evidence="3 5">
    <name type="scientific">Vagococcus xieshaowenii</name>
    <dbReference type="NCBI Taxonomy" id="2562451"/>
    <lineage>
        <taxon>Bacteria</taxon>
        <taxon>Bacillati</taxon>
        <taxon>Bacillota</taxon>
        <taxon>Bacilli</taxon>
        <taxon>Lactobacillales</taxon>
        <taxon>Enterococcaceae</taxon>
        <taxon>Vagococcus</taxon>
    </lineage>
</organism>
<keyword evidence="4" id="KW-1185">Reference proteome</keyword>
<dbReference type="AlphaFoldDB" id="A0AAJ5JQW6"/>
<evidence type="ECO:0000313" key="4">
    <source>
        <dbReference type="Proteomes" id="UP000296883"/>
    </source>
</evidence>
<dbReference type="EMBL" id="CP038865">
    <property type="protein sequence ID" value="QCA28376.1"/>
    <property type="molecule type" value="Genomic_DNA"/>
</dbReference>
<evidence type="ECO:0000313" key="3">
    <source>
        <dbReference type="EMBL" id="TFZ42867.1"/>
    </source>
</evidence>
<evidence type="ECO:0000313" key="5">
    <source>
        <dbReference type="Proteomes" id="UP000297725"/>
    </source>
</evidence>
<evidence type="ECO:0000256" key="1">
    <source>
        <dbReference type="ARBA" id="ARBA00022490"/>
    </source>
</evidence>
<sequence>MLDENQLTEEIIQETLPWKKRRSLTVWVYTMRPLRQLRKFGLVHHVSKKMKYVVIYMDDVDIPKNKEAIESLHFVRKVDVSYRPDVSTTYSKNEDADDGFEVQELGTTIKLAEIV</sequence>